<dbReference type="OrthoDB" id="3786918at2759"/>
<feature type="compositionally biased region" description="Polar residues" evidence="1">
    <location>
        <begin position="15"/>
        <end position="33"/>
    </location>
</feature>
<sequence length="292" mass="32185">MSKLAGIDEDAESITLTSLFGSPTPDTQPSESPLSVYAPTKCTTPLTPVKDLEASNSAVTGTYQLISPPASPPANLFVNTGNKPGPTLLTLPGEIRNEIYKFVFSPADRPTSESFHTHSSAQLAPLLTCRQIAAEAGALAWHRVWFVLPAIDGPTPRFQLAMTRFLDHPGMLKDEAKYLVLTDSAGLSRDRGLMRFNEVHTTRARVHRWVMLIKRYNSHRSGFSRRGPRGYGAAAPWSGLFTSTRDELLKEDNEDVKKGEIVLGVKLERVGRWLGPPVRTTVTEDVLSTDWM</sequence>
<reference evidence="2" key="1">
    <citation type="journal article" date="2020" name="Stud. Mycol.">
        <title>101 Dothideomycetes genomes: a test case for predicting lifestyles and emergence of pathogens.</title>
        <authorList>
            <person name="Haridas S."/>
            <person name="Albert R."/>
            <person name="Binder M."/>
            <person name="Bloem J."/>
            <person name="Labutti K."/>
            <person name="Salamov A."/>
            <person name="Andreopoulos B."/>
            <person name="Baker S."/>
            <person name="Barry K."/>
            <person name="Bills G."/>
            <person name="Bluhm B."/>
            <person name="Cannon C."/>
            <person name="Castanera R."/>
            <person name="Culley D."/>
            <person name="Daum C."/>
            <person name="Ezra D."/>
            <person name="Gonzalez J."/>
            <person name="Henrissat B."/>
            <person name="Kuo A."/>
            <person name="Liang C."/>
            <person name="Lipzen A."/>
            <person name="Lutzoni F."/>
            <person name="Magnuson J."/>
            <person name="Mondo S."/>
            <person name="Nolan M."/>
            <person name="Ohm R."/>
            <person name="Pangilinan J."/>
            <person name="Park H.-J."/>
            <person name="Ramirez L."/>
            <person name="Alfaro M."/>
            <person name="Sun H."/>
            <person name="Tritt A."/>
            <person name="Yoshinaga Y."/>
            <person name="Zwiers L.-H."/>
            <person name="Turgeon B."/>
            <person name="Goodwin S."/>
            <person name="Spatafora J."/>
            <person name="Crous P."/>
            <person name="Grigoriev I."/>
        </authorList>
    </citation>
    <scope>NUCLEOTIDE SEQUENCE</scope>
    <source>
        <strain evidence="2">CBS 101060</strain>
    </source>
</reference>
<organism evidence="2 3">
    <name type="scientific">Patellaria atrata CBS 101060</name>
    <dbReference type="NCBI Taxonomy" id="1346257"/>
    <lineage>
        <taxon>Eukaryota</taxon>
        <taxon>Fungi</taxon>
        <taxon>Dikarya</taxon>
        <taxon>Ascomycota</taxon>
        <taxon>Pezizomycotina</taxon>
        <taxon>Dothideomycetes</taxon>
        <taxon>Dothideomycetes incertae sedis</taxon>
        <taxon>Patellariales</taxon>
        <taxon>Patellariaceae</taxon>
        <taxon>Patellaria</taxon>
    </lineage>
</organism>
<keyword evidence="3" id="KW-1185">Reference proteome</keyword>
<protein>
    <recommendedName>
        <fullName evidence="4">F-box domain-containing protein</fullName>
    </recommendedName>
</protein>
<gene>
    <name evidence="2" type="ORF">M501DRAFT_1032505</name>
</gene>
<feature type="region of interest" description="Disordered" evidence="1">
    <location>
        <begin position="15"/>
        <end position="39"/>
    </location>
</feature>
<proteinExistence type="predicted"/>
<dbReference type="AlphaFoldDB" id="A0A9P4S9Q8"/>
<evidence type="ECO:0008006" key="4">
    <source>
        <dbReference type="Google" id="ProtNLM"/>
    </source>
</evidence>
<accession>A0A9P4S9Q8</accession>
<evidence type="ECO:0000313" key="2">
    <source>
        <dbReference type="EMBL" id="KAF2837862.1"/>
    </source>
</evidence>
<comment type="caution">
    <text evidence="2">The sequence shown here is derived from an EMBL/GenBank/DDBJ whole genome shotgun (WGS) entry which is preliminary data.</text>
</comment>
<evidence type="ECO:0000256" key="1">
    <source>
        <dbReference type="SAM" id="MobiDB-lite"/>
    </source>
</evidence>
<evidence type="ECO:0000313" key="3">
    <source>
        <dbReference type="Proteomes" id="UP000799429"/>
    </source>
</evidence>
<dbReference type="Proteomes" id="UP000799429">
    <property type="component" value="Unassembled WGS sequence"/>
</dbReference>
<name>A0A9P4S9Q8_9PEZI</name>
<dbReference type="EMBL" id="MU006098">
    <property type="protein sequence ID" value="KAF2837862.1"/>
    <property type="molecule type" value="Genomic_DNA"/>
</dbReference>